<dbReference type="PROSITE" id="PS51379">
    <property type="entry name" value="4FE4S_FER_2"/>
    <property type="match status" value="1"/>
</dbReference>
<dbReference type="Proteomes" id="UP000000366">
    <property type="component" value="Plasmid RPME01"/>
</dbReference>
<proteinExistence type="predicted"/>
<dbReference type="eggNOG" id="COG1600">
    <property type="taxonomic scope" value="Bacteria"/>
</dbReference>
<reference evidence="3 4" key="1">
    <citation type="journal article" date="2007" name="J. Bacteriol.">
        <title>Whole-genome analysis of the methyl tert-butyl ether-degrading beta-proteobacterium Methylibium petroleiphilum PM1.</title>
        <authorList>
            <person name="Kane S.R."/>
            <person name="Chakicherla A.Y."/>
            <person name="Chain P.S.G."/>
            <person name="Schmidt R."/>
            <person name="Shin M.W."/>
            <person name="Legler T.C."/>
            <person name="Scow K.M."/>
            <person name="Larimer F.W."/>
            <person name="Lucas S.M."/>
            <person name="Richardson P.M."/>
            <person name="Hristova K.R."/>
        </authorList>
    </citation>
    <scope>NUCLEOTIDE SEQUENCE [LARGE SCALE GENOMIC DNA]</scope>
    <source>
        <strain evidence="4">ATCC BAA-1232 / LMG 22953 / PM1</strain>
        <plasmid evidence="3 4">RPME01</plasmid>
    </source>
</reference>
<feature type="domain" description="4Fe-4S ferredoxin-type" evidence="2">
    <location>
        <begin position="147"/>
        <end position="179"/>
    </location>
</feature>
<dbReference type="KEGG" id="mpt:Mpe_B0523"/>
<sequence length="206" mass="22747">MIIMIPFKSMRDQAGLNRQHIFDLARLPPDLLAPLDLGQHERQLILLGHAGRLLWERVQKHATDPVHPIDSYTIGVVEQWAALALPHTRIRFVYPRGLPANRHVGLQRLGTLAGWHHPSPFMVGIDARWGSWFAYRAAIIVDSELPASPVEDHGHPCVDCTAKPCIGTCPASALDSGTMDMNACTASGSLKPRPARTAAWRDRPAL</sequence>
<evidence type="ECO:0000313" key="4">
    <source>
        <dbReference type="Proteomes" id="UP000000366"/>
    </source>
</evidence>
<dbReference type="HOGENOM" id="CLU_100558_0_0_4"/>
<feature type="region of interest" description="Disordered" evidence="1">
    <location>
        <begin position="187"/>
        <end position="206"/>
    </location>
</feature>
<organism evidence="3 4">
    <name type="scientific">Methylibium petroleiphilum (strain ATCC BAA-1232 / LMG 22953 / PM1)</name>
    <dbReference type="NCBI Taxonomy" id="420662"/>
    <lineage>
        <taxon>Bacteria</taxon>
        <taxon>Pseudomonadati</taxon>
        <taxon>Pseudomonadota</taxon>
        <taxon>Betaproteobacteria</taxon>
        <taxon>Burkholderiales</taxon>
        <taxon>Sphaerotilaceae</taxon>
        <taxon>Methylibium</taxon>
    </lineage>
</organism>
<gene>
    <name evidence="3" type="ordered locus">Mpe_B0523</name>
</gene>
<dbReference type="InterPro" id="IPR017896">
    <property type="entry name" value="4Fe4S_Fe-S-bd"/>
</dbReference>
<name>A2SP06_METPP</name>
<evidence type="ECO:0000259" key="2">
    <source>
        <dbReference type="PROSITE" id="PS51379"/>
    </source>
</evidence>
<dbReference type="AlphaFoldDB" id="A2SP06"/>
<accession>A2SP06</accession>
<evidence type="ECO:0000313" key="3">
    <source>
        <dbReference type="EMBL" id="ABM97295.1"/>
    </source>
</evidence>
<protein>
    <recommendedName>
        <fullName evidence="2">4Fe-4S ferredoxin-type domain-containing protein</fullName>
    </recommendedName>
</protein>
<keyword evidence="4" id="KW-1185">Reference proteome</keyword>
<keyword evidence="3" id="KW-0614">Plasmid</keyword>
<geneLocation type="plasmid" evidence="3 4">
    <name>RPME01</name>
</geneLocation>
<dbReference type="EMBL" id="CP000556">
    <property type="protein sequence ID" value="ABM97295.1"/>
    <property type="molecule type" value="Genomic_DNA"/>
</dbReference>
<dbReference type="RefSeq" id="WP_011831848.1">
    <property type="nucleotide sequence ID" value="NC_008826.1"/>
</dbReference>
<evidence type="ECO:0000256" key="1">
    <source>
        <dbReference type="SAM" id="MobiDB-lite"/>
    </source>
</evidence>